<proteinExistence type="predicted"/>
<protein>
    <submittedName>
        <fullName evidence="4">DNA-binding transcriptional regulator, AcrR family</fullName>
    </submittedName>
</protein>
<dbReference type="SUPFAM" id="SSF48498">
    <property type="entry name" value="Tetracyclin repressor-like, C-terminal domain"/>
    <property type="match status" value="1"/>
</dbReference>
<keyword evidence="1 2" id="KW-0238">DNA-binding</keyword>
<evidence type="ECO:0000256" key="2">
    <source>
        <dbReference type="PROSITE-ProRule" id="PRU00335"/>
    </source>
</evidence>
<dbReference type="InterPro" id="IPR050109">
    <property type="entry name" value="HTH-type_TetR-like_transc_reg"/>
</dbReference>
<organism evidence="4 5">
    <name type="scientific">Tsukamurella tyrosinosolvens</name>
    <dbReference type="NCBI Taxonomy" id="57704"/>
    <lineage>
        <taxon>Bacteria</taxon>
        <taxon>Bacillati</taxon>
        <taxon>Actinomycetota</taxon>
        <taxon>Actinomycetes</taxon>
        <taxon>Mycobacteriales</taxon>
        <taxon>Tsukamurellaceae</taxon>
        <taxon>Tsukamurella</taxon>
    </lineage>
</organism>
<dbReference type="InterPro" id="IPR001647">
    <property type="entry name" value="HTH_TetR"/>
</dbReference>
<dbReference type="EMBL" id="FNSA01000003">
    <property type="protein sequence ID" value="SEB80646.1"/>
    <property type="molecule type" value="Genomic_DNA"/>
</dbReference>
<keyword evidence="5" id="KW-1185">Reference proteome</keyword>
<evidence type="ECO:0000313" key="5">
    <source>
        <dbReference type="Proteomes" id="UP000182241"/>
    </source>
</evidence>
<dbReference type="PROSITE" id="PS50977">
    <property type="entry name" value="HTH_TETR_2"/>
    <property type="match status" value="1"/>
</dbReference>
<dbReference type="RefSeq" id="WP_068740742.1">
    <property type="nucleotide sequence ID" value="NZ_FNSA01000003.1"/>
</dbReference>
<accession>A0A1H4MC92</accession>
<evidence type="ECO:0000256" key="1">
    <source>
        <dbReference type="ARBA" id="ARBA00023125"/>
    </source>
</evidence>
<dbReference type="Proteomes" id="UP000182241">
    <property type="component" value="Unassembled WGS sequence"/>
</dbReference>
<name>A0A1H4MC92_TSUTY</name>
<feature type="domain" description="HTH tetR-type" evidence="3">
    <location>
        <begin position="20"/>
        <end position="80"/>
    </location>
</feature>
<dbReference type="InterPro" id="IPR009057">
    <property type="entry name" value="Homeodomain-like_sf"/>
</dbReference>
<reference evidence="5" key="1">
    <citation type="submission" date="2016-10" db="EMBL/GenBank/DDBJ databases">
        <authorList>
            <person name="Varghese N."/>
            <person name="Submissions S."/>
        </authorList>
    </citation>
    <scope>NUCLEOTIDE SEQUENCE [LARGE SCALE GENOMIC DNA]</scope>
    <source>
        <strain evidence="5">DSM 44234</strain>
    </source>
</reference>
<dbReference type="Pfam" id="PF17926">
    <property type="entry name" value="TetR_C_21"/>
    <property type="match status" value="1"/>
</dbReference>
<dbReference type="Gene3D" id="1.10.357.10">
    <property type="entry name" value="Tetracycline Repressor, domain 2"/>
    <property type="match status" value="1"/>
</dbReference>
<sequence length="197" mass="20867">MPPAPKQQRPPSVKGQRDAAATRARLLDAATVEFAEHGLAGARVDRIAAAAEANKQLIYAYFGNKRQLFDAVIEGRVAELLETVPFTAEDLPGYAVRLRAFNRAHPELMRLVLWHTLECPGELLALEFTSDSNAKKIAAIRAAQDAGAITAGTSAPALLLEVIALIHGDILSGGSEAAEVALDDDALAAAVRRLAAP</sequence>
<dbReference type="GO" id="GO:0003677">
    <property type="term" value="F:DNA binding"/>
    <property type="evidence" value="ECO:0007669"/>
    <property type="project" value="UniProtKB-UniRule"/>
</dbReference>
<dbReference type="PRINTS" id="PR00455">
    <property type="entry name" value="HTHTETR"/>
</dbReference>
<dbReference type="OrthoDB" id="4726108at2"/>
<dbReference type="AlphaFoldDB" id="A0A1H4MC92"/>
<dbReference type="PANTHER" id="PTHR30328:SF54">
    <property type="entry name" value="HTH-TYPE TRANSCRIPTIONAL REPRESSOR SCO4008"/>
    <property type="match status" value="1"/>
</dbReference>
<dbReference type="InterPro" id="IPR036271">
    <property type="entry name" value="Tet_transcr_reg_TetR-rel_C_sf"/>
</dbReference>
<gene>
    <name evidence="4" type="ORF">SAMN04489793_0823</name>
</gene>
<dbReference type="InterPro" id="IPR041467">
    <property type="entry name" value="Sco4008_C"/>
</dbReference>
<dbReference type="GO" id="GO:0006355">
    <property type="term" value="P:regulation of DNA-templated transcription"/>
    <property type="evidence" value="ECO:0007669"/>
    <property type="project" value="UniProtKB-ARBA"/>
</dbReference>
<dbReference type="PANTHER" id="PTHR30328">
    <property type="entry name" value="TRANSCRIPTIONAL REPRESSOR"/>
    <property type="match status" value="1"/>
</dbReference>
<evidence type="ECO:0000259" key="3">
    <source>
        <dbReference type="PROSITE" id="PS50977"/>
    </source>
</evidence>
<dbReference type="STRING" id="57704.SAMN04489793_0823"/>
<dbReference type="SUPFAM" id="SSF46689">
    <property type="entry name" value="Homeodomain-like"/>
    <property type="match status" value="1"/>
</dbReference>
<feature type="DNA-binding region" description="H-T-H motif" evidence="2">
    <location>
        <begin position="43"/>
        <end position="62"/>
    </location>
</feature>
<evidence type="ECO:0000313" key="4">
    <source>
        <dbReference type="EMBL" id="SEB80646.1"/>
    </source>
</evidence>
<dbReference type="Pfam" id="PF00440">
    <property type="entry name" value="TetR_N"/>
    <property type="match status" value="1"/>
</dbReference>